<keyword evidence="3" id="KW-1185">Reference proteome</keyword>
<dbReference type="AlphaFoldDB" id="A0A557SYM4"/>
<reference evidence="2 3" key="1">
    <citation type="journal article" date="2019" name="Front. Microbiol.">
        <title>Ammonia Oxidation by the Arctic Terrestrial Thaumarchaeote Candidatus Nitrosocosmicus arcticus Is Stimulated by Increasing Temperatures.</title>
        <authorList>
            <person name="Alves R.J.E."/>
            <person name="Kerou M."/>
            <person name="Zappe A."/>
            <person name="Bittner R."/>
            <person name="Abby S.S."/>
            <person name="Schmidt H.A."/>
            <person name="Pfeifer K."/>
            <person name="Schleper C."/>
        </authorList>
    </citation>
    <scope>NUCLEOTIDE SEQUENCE [LARGE SCALE GENOMIC DNA]</scope>
    <source>
        <strain evidence="2 3">Kfb</strain>
    </source>
</reference>
<dbReference type="OrthoDB" id="387208at2157"/>
<dbReference type="Proteomes" id="UP000315289">
    <property type="component" value="Unassembled WGS sequence"/>
</dbReference>
<protein>
    <submittedName>
        <fullName evidence="2">Uncharacterized protein</fullName>
    </submittedName>
</protein>
<accession>A0A557SYM4</accession>
<name>A0A557SYM4_9ARCH</name>
<keyword evidence="1" id="KW-1133">Transmembrane helix</keyword>
<feature type="transmembrane region" description="Helical" evidence="1">
    <location>
        <begin position="25"/>
        <end position="48"/>
    </location>
</feature>
<keyword evidence="1" id="KW-0812">Transmembrane</keyword>
<evidence type="ECO:0000256" key="1">
    <source>
        <dbReference type="SAM" id="Phobius"/>
    </source>
</evidence>
<evidence type="ECO:0000313" key="2">
    <source>
        <dbReference type="EMBL" id="TVP41709.1"/>
    </source>
</evidence>
<keyword evidence="1" id="KW-0472">Membrane</keyword>
<proteinExistence type="predicted"/>
<comment type="caution">
    <text evidence="2">The sequence shown here is derived from an EMBL/GenBank/DDBJ whole genome shotgun (WGS) entry which is preliminary data.</text>
</comment>
<evidence type="ECO:0000313" key="3">
    <source>
        <dbReference type="Proteomes" id="UP000315289"/>
    </source>
</evidence>
<dbReference type="RefSeq" id="WP_144728298.1">
    <property type="nucleotide sequence ID" value="NZ_ML675578.1"/>
</dbReference>
<organism evidence="2 3">
    <name type="scientific">Candidatus Nitrosocosmicus arcticus</name>
    <dbReference type="NCBI Taxonomy" id="2035267"/>
    <lineage>
        <taxon>Archaea</taxon>
        <taxon>Nitrososphaerota</taxon>
        <taxon>Nitrososphaeria</taxon>
        <taxon>Nitrososphaerales</taxon>
        <taxon>Nitrososphaeraceae</taxon>
        <taxon>Candidatus Nitrosocosmicus</taxon>
    </lineage>
</organism>
<dbReference type="EMBL" id="VOAH01000001">
    <property type="protein sequence ID" value="TVP41709.1"/>
    <property type="molecule type" value="Genomic_DNA"/>
</dbReference>
<gene>
    <name evidence="2" type="ORF">NARC_10115</name>
</gene>
<sequence length="418" mass="47923">MTFLEIDTVKKAKVKKYLELKQKCVDLYTIYTLLVIGIFFILISQMVVCHNNLVPIKLTYGENSDVTNSVKEEQPANETQLFSSYKSLITNNFPYPIHFVEKFNVGPAIIYNGIVISKNLHAEDIELRKWGIPNNLNLYNFSGPNKNIKLFNIDGNSYGGPSGFESSSLNYTDRYISLNFGSIYKYPETAQVAIQLEVVGELSKYHLIFVNGRLGTEGWVENNLYRKITSNSSQLVDLVELISSKGDKFLNLDKIYINIEKDTQIGSFPFRIDFGKSTINTPEILDDGSSFFVNGFVFQDNVISNDFKYIFEDWEYKQILNQEFIVNPSDHHIIAANNWEVKKINKSKDNLTNNLYISLISEKNIPLWDLPILKVIPHLDIHNSLLHFGSPKDILFLSILVLLITLTFHKRKSFSNLN</sequence>